<evidence type="ECO:0000313" key="3">
    <source>
        <dbReference type="Proteomes" id="UP001195483"/>
    </source>
</evidence>
<evidence type="ECO:0000259" key="1">
    <source>
        <dbReference type="Pfam" id="PF18738"/>
    </source>
</evidence>
<dbReference type="AlphaFoldDB" id="A0AAE0S6Y2"/>
<accession>A0AAE0S6Y2</accession>
<name>A0AAE0S6Y2_9BIVA</name>
<dbReference type="InterPro" id="IPR041249">
    <property type="entry name" value="HEPN_DZIP3"/>
</dbReference>
<comment type="caution">
    <text evidence="2">The sequence shown here is derived from an EMBL/GenBank/DDBJ whole genome shotgun (WGS) entry which is preliminary data.</text>
</comment>
<sequence>MASRMNLAPSIEKVNFARIISLLIDGGQLALCHQFDQHFPPSCLANGLRKAEIRKTLVDLRGKGKLNDMQWKRLYPPMKGPPVSSENFDISLLLCLLRNICGLKPPKTGWDNPPSPRDVSTVADIVRIRLLQNELQHLPAASMADQDFQTKWHEMESILTRLGSGIPHFTDSIRKLKYDSWDPDKRKEDEDAILKKKDSDKVVIDRIDDTDLRTSIIENKK</sequence>
<dbReference type="EMBL" id="JAEAOA010001047">
    <property type="protein sequence ID" value="KAK3586413.1"/>
    <property type="molecule type" value="Genomic_DNA"/>
</dbReference>
<feature type="domain" description="DZIP3-like HEPN" evidence="1">
    <location>
        <begin position="55"/>
        <end position="187"/>
    </location>
</feature>
<reference evidence="2" key="1">
    <citation type="journal article" date="2021" name="Genome Biol. Evol.">
        <title>A High-Quality Reference Genome for a Parasitic Bivalve with Doubly Uniparental Inheritance (Bivalvia: Unionida).</title>
        <authorList>
            <person name="Smith C.H."/>
        </authorList>
    </citation>
    <scope>NUCLEOTIDE SEQUENCE</scope>
    <source>
        <strain evidence="2">CHS0354</strain>
    </source>
</reference>
<gene>
    <name evidence="2" type="ORF">CHS0354_017056</name>
</gene>
<evidence type="ECO:0000313" key="2">
    <source>
        <dbReference type="EMBL" id="KAK3586413.1"/>
    </source>
</evidence>
<reference evidence="2" key="3">
    <citation type="submission" date="2023-05" db="EMBL/GenBank/DDBJ databases">
        <authorList>
            <person name="Smith C.H."/>
        </authorList>
    </citation>
    <scope>NUCLEOTIDE SEQUENCE</scope>
    <source>
        <strain evidence="2">CHS0354</strain>
        <tissue evidence="2">Mantle</tissue>
    </source>
</reference>
<dbReference type="Proteomes" id="UP001195483">
    <property type="component" value="Unassembled WGS sequence"/>
</dbReference>
<protein>
    <recommendedName>
        <fullName evidence="1">DZIP3-like HEPN domain-containing protein</fullName>
    </recommendedName>
</protein>
<dbReference type="Pfam" id="PF18738">
    <property type="entry name" value="HEPN_DZIP3"/>
    <property type="match status" value="1"/>
</dbReference>
<proteinExistence type="predicted"/>
<reference evidence="2" key="2">
    <citation type="journal article" date="2021" name="Genome Biol. Evol.">
        <title>Developing a high-quality reference genome for a parasitic bivalve with doubly uniparental inheritance (Bivalvia: Unionida).</title>
        <authorList>
            <person name="Smith C.H."/>
        </authorList>
    </citation>
    <scope>NUCLEOTIDE SEQUENCE</scope>
    <source>
        <strain evidence="2">CHS0354</strain>
        <tissue evidence="2">Mantle</tissue>
    </source>
</reference>
<keyword evidence="3" id="KW-1185">Reference proteome</keyword>
<organism evidence="2 3">
    <name type="scientific">Potamilus streckersoni</name>
    <dbReference type="NCBI Taxonomy" id="2493646"/>
    <lineage>
        <taxon>Eukaryota</taxon>
        <taxon>Metazoa</taxon>
        <taxon>Spiralia</taxon>
        <taxon>Lophotrochozoa</taxon>
        <taxon>Mollusca</taxon>
        <taxon>Bivalvia</taxon>
        <taxon>Autobranchia</taxon>
        <taxon>Heteroconchia</taxon>
        <taxon>Palaeoheterodonta</taxon>
        <taxon>Unionida</taxon>
        <taxon>Unionoidea</taxon>
        <taxon>Unionidae</taxon>
        <taxon>Ambleminae</taxon>
        <taxon>Lampsilini</taxon>
        <taxon>Potamilus</taxon>
    </lineage>
</organism>